<dbReference type="Pfam" id="PF07944">
    <property type="entry name" value="Beta-AFase-like_GH127_cat"/>
    <property type="match status" value="1"/>
</dbReference>
<dbReference type="Pfam" id="PF20736">
    <property type="entry name" value="Glyco_hydro127M"/>
    <property type="match status" value="1"/>
</dbReference>
<keyword evidence="4" id="KW-0378">Hydrolase</keyword>
<dbReference type="SUPFAM" id="SSF48208">
    <property type="entry name" value="Six-hairpin glycosidases"/>
    <property type="match status" value="1"/>
</dbReference>
<gene>
    <name evidence="4" type="ORF">H9727_05620</name>
</gene>
<dbReference type="AlphaFoldDB" id="A0A9D2CZQ4"/>
<feature type="domain" description="Non-reducing end beta-L-arabinofuranosidase-like GH127 catalytic" evidence="1">
    <location>
        <begin position="10"/>
        <end position="408"/>
    </location>
</feature>
<feature type="domain" description="Glycoside hydrolase GH146 substrate-binding" evidence="2">
    <location>
        <begin position="626"/>
        <end position="731"/>
    </location>
</feature>
<dbReference type="InterPro" id="IPR046544">
    <property type="entry name" value="GH146_SB_dom"/>
</dbReference>
<dbReference type="EMBL" id="DXCL01000029">
    <property type="protein sequence ID" value="HIZ03747.1"/>
    <property type="molecule type" value="Genomic_DNA"/>
</dbReference>
<name>A0A9D2CZQ4_9FIRM</name>
<comment type="caution">
    <text evidence="4">The sequence shown here is derived from an EMBL/GenBank/DDBJ whole genome shotgun (WGS) entry which is preliminary data.</text>
</comment>
<dbReference type="InterPro" id="IPR012878">
    <property type="entry name" value="Beta-AFase-like_GH127_cat"/>
</dbReference>
<organism evidence="4 5">
    <name type="scientific">Candidatus Borkfalkia avistercoris</name>
    <dbReference type="NCBI Taxonomy" id="2838504"/>
    <lineage>
        <taxon>Bacteria</taxon>
        <taxon>Bacillati</taxon>
        <taxon>Bacillota</taxon>
        <taxon>Clostridia</taxon>
        <taxon>Christensenellales</taxon>
        <taxon>Christensenellaceae</taxon>
        <taxon>Candidatus Borkfalkia</taxon>
    </lineage>
</organism>
<sequence>MQLSAFPLGSVRIEDEYSLNAYQKERAYLLSLEEGRLLAGFYENAGIASPFKRYGGWENTLIAGHTLGHYMTALAQAYANPATPEQEKEKFFEKAGNICEALAECQKNSRGEPGFIWGALPVEGGAEAQFDNVEAGKTNIVREAWVPWYTMHKLIAGLCDIYLLAGIGRAKEVASALGDWVFARVSRWDGETHARVLSVEYGGMNDCLYTLYSITGKPEHALAAHMFDEEELFDVILSEVKDGLKDKHANTTIPKVLGALNRYITLHGKAFGGETVDASRYLRVAEVFWKTVVERHTYVTGGNSEWEHFGRDYVLDKERTNCNCETCNVYNMLKLSRALFCITGDKKYTDFYENAYINSILSSQNPETGMTTYFQPMASGFFKVYGEPFTKFWCCTGSGMESFTKLGDSIYYRAAGALYVELYFSSRLCTEEFECRLEADFPFCDTAKFTLLRTDQPLKVCFRVPFWAKRGATVQKNGQSAEAAAENGHIWVEMRAGDTVMVRLPEKIVAENLPDAENCYAFRYGAAVLSADLGTKDMRTATTGVEVTIPEKKLVQTERLYFPSVKAFLEDPSAYFIKDGESFRLTGADISLTFSPHFERYKERYGIYWYLGEGERRPEALESRELVDTVQPGYGQYENDALHDMQEENTRGVTGDGTYRYAEAGGYFAYDMAVEPGKKNYLQICLRAEDNWKPLKVSVCGQALFCEKVLYTQGEMEYFREIEIPAELTAQACEKRANGKTYRVLPVRFEGTEGEPSARVCEFIRIYAE</sequence>
<dbReference type="Pfam" id="PF20620">
    <property type="entry name" value="DUF6805"/>
    <property type="match status" value="1"/>
</dbReference>
<feature type="domain" description="Non-reducing end beta-L-arabinofuranosidase-like GH127 middle" evidence="3">
    <location>
        <begin position="418"/>
        <end position="505"/>
    </location>
</feature>
<evidence type="ECO:0000313" key="4">
    <source>
        <dbReference type="EMBL" id="HIZ03747.1"/>
    </source>
</evidence>
<reference evidence="4" key="2">
    <citation type="submission" date="2021-04" db="EMBL/GenBank/DDBJ databases">
        <authorList>
            <person name="Gilroy R."/>
        </authorList>
    </citation>
    <scope>NUCLEOTIDE SEQUENCE</scope>
    <source>
        <strain evidence="4">CHK187-5294</strain>
    </source>
</reference>
<accession>A0A9D2CZQ4</accession>
<dbReference type="GO" id="GO:0005975">
    <property type="term" value="P:carbohydrate metabolic process"/>
    <property type="evidence" value="ECO:0007669"/>
    <property type="project" value="InterPro"/>
</dbReference>
<dbReference type="GO" id="GO:0016787">
    <property type="term" value="F:hydrolase activity"/>
    <property type="evidence" value="ECO:0007669"/>
    <property type="project" value="UniProtKB-KW"/>
</dbReference>
<proteinExistence type="predicted"/>
<evidence type="ECO:0000313" key="5">
    <source>
        <dbReference type="Proteomes" id="UP000824132"/>
    </source>
</evidence>
<protein>
    <submittedName>
        <fullName evidence="4">Glycoside hydrolase family 127 protein</fullName>
    </submittedName>
</protein>
<dbReference type="PANTHER" id="PTHR31151:SF0">
    <property type="entry name" value="PROLINE-TRNA LIGASE (DUF1680)"/>
    <property type="match status" value="1"/>
</dbReference>
<dbReference type="InterPro" id="IPR008928">
    <property type="entry name" value="6-hairpin_glycosidase_sf"/>
</dbReference>
<dbReference type="PANTHER" id="PTHR31151">
    <property type="entry name" value="PROLINE-TRNA LIGASE (DUF1680)"/>
    <property type="match status" value="1"/>
</dbReference>
<dbReference type="Proteomes" id="UP000824132">
    <property type="component" value="Unassembled WGS sequence"/>
</dbReference>
<reference evidence="4" key="1">
    <citation type="journal article" date="2021" name="PeerJ">
        <title>Extensive microbial diversity within the chicken gut microbiome revealed by metagenomics and culture.</title>
        <authorList>
            <person name="Gilroy R."/>
            <person name="Ravi A."/>
            <person name="Getino M."/>
            <person name="Pursley I."/>
            <person name="Horton D.L."/>
            <person name="Alikhan N.F."/>
            <person name="Baker D."/>
            <person name="Gharbi K."/>
            <person name="Hall N."/>
            <person name="Watson M."/>
            <person name="Adriaenssens E.M."/>
            <person name="Foster-Nyarko E."/>
            <person name="Jarju S."/>
            <person name="Secka A."/>
            <person name="Antonio M."/>
            <person name="Oren A."/>
            <person name="Chaudhuri R.R."/>
            <person name="La Ragione R."/>
            <person name="Hildebrand F."/>
            <person name="Pallen M.J."/>
        </authorList>
    </citation>
    <scope>NUCLEOTIDE SEQUENCE</scope>
    <source>
        <strain evidence="4">CHK187-5294</strain>
    </source>
</reference>
<evidence type="ECO:0000259" key="2">
    <source>
        <dbReference type="Pfam" id="PF20620"/>
    </source>
</evidence>
<dbReference type="InterPro" id="IPR049046">
    <property type="entry name" value="Beta-AFase-like_GH127_middle"/>
</dbReference>
<evidence type="ECO:0000259" key="1">
    <source>
        <dbReference type="Pfam" id="PF07944"/>
    </source>
</evidence>
<evidence type="ECO:0000259" key="3">
    <source>
        <dbReference type="Pfam" id="PF20736"/>
    </source>
</evidence>